<evidence type="ECO:0000313" key="8">
    <source>
        <dbReference type="Proteomes" id="UP000285146"/>
    </source>
</evidence>
<dbReference type="InterPro" id="IPR024607">
    <property type="entry name" value="Sulfatase_CS"/>
</dbReference>
<dbReference type="AlphaFoldDB" id="A0A423XFW2"/>
<keyword evidence="2 5" id="KW-0732">Signal</keyword>
<dbReference type="Gene3D" id="3.40.720.10">
    <property type="entry name" value="Alkaline Phosphatase, subunit A"/>
    <property type="match status" value="1"/>
</dbReference>
<dbReference type="InterPro" id="IPR000917">
    <property type="entry name" value="Sulfatase_N"/>
</dbReference>
<dbReference type="GO" id="GO:0008449">
    <property type="term" value="F:N-acetylglucosamine-6-sulfatase activity"/>
    <property type="evidence" value="ECO:0007669"/>
    <property type="project" value="TreeGrafter"/>
</dbReference>
<dbReference type="Proteomes" id="UP000285146">
    <property type="component" value="Unassembled WGS sequence"/>
</dbReference>
<reference evidence="7 8" key="1">
    <citation type="submission" date="2015-09" db="EMBL/GenBank/DDBJ databases">
        <title>Host preference determinants of Valsa canker pathogens revealed by comparative genomics.</title>
        <authorList>
            <person name="Yin Z."/>
            <person name="Huang L."/>
        </authorList>
    </citation>
    <scope>NUCLEOTIDE SEQUENCE [LARGE SCALE GENOMIC DNA]</scope>
    <source>
        <strain evidence="7 8">SXYLt</strain>
    </source>
</reference>
<feature type="signal peptide" evidence="5">
    <location>
        <begin position="1"/>
        <end position="18"/>
    </location>
</feature>
<evidence type="ECO:0000256" key="2">
    <source>
        <dbReference type="ARBA" id="ARBA00022729"/>
    </source>
</evidence>
<dbReference type="PANTHER" id="PTHR43108:SF8">
    <property type="entry name" value="SD21168P"/>
    <property type="match status" value="1"/>
</dbReference>
<keyword evidence="8" id="KW-1185">Reference proteome</keyword>
<dbReference type="Pfam" id="PF00884">
    <property type="entry name" value="Sulfatase"/>
    <property type="match status" value="1"/>
</dbReference>
<protein>
    <recommendedName>
        <fullName evidence="6">Sulfatase N-terminal domain-containing protein</fullName>
    </recommendedName>
</protein>
<dbReference type="OrthoDB" id="96314at2759"/>
<evidence type="ECO:0000313" key="7">
    <source>
        <dbReference type="EMBL" id="ROW15078.1"/>
    </source>
</evidence>
<keyword evidence="3" id="KW-0378">Hydrolase</keyword>
<dbReference type="InterPro" id="IPR017850">
    <property type="entry name" value="Alkaline_phosphatase_core_sf"/>
</dbReference>
<accession>A0A423XFW2</accession>
<dbReference type="CDD" id="cd16147">
    <property type="entry name" value="G6S"/>
    <property type="match status" value="1"/>
</dbReference>
<organism evidence="7 8">
    <name type="scientific">Cytospora leucostoma</name>
    <dbReference type="NCBI Taxonomy" id="1230097"/>
    <lineage>
        <taxon>Eukaryota</taxon>
        <taxon>Fungi</taxon>
        <taxon>Dikarya</taxon>
        <taxon>Ascomycota</taxon>
        <taxon>Pezizomycotina</taxon>
        <taxon>Sordariomycetes</taxon>
        <taxon>Sordariomycetidae</taxon>
        <taxon>Diaporthales</taxon>
        <taxon>Cytosporaceae</taxon>
        <taxon>Cytospora</taxon>
    </lineage>
</organism>
<dbReference type="SUPFAM" id="SSF53649">
    <property type="entry name" value="Alkaline phosphatase-like"/>
    <property type="match status" value="1"/>
</dbReference>
<dbReference type="STRING" id="1230097.A0A423XFW2"/>
<evidence type="ECO:0000256" key="4">
    <source>
        <dbReference type="ARBA" id="ARBA00023180"/>
    </source>
</evidence>
<comment type="caution">
    <text evidence="7">The sequence shown here is derived from an EMBL/GenBank/DDBJ whole genome shotgun (WGS) entry which is preliminary data.</text>
</comment>
<dbReference type="PROSITE" id="PS00523">
    <property type="entry name" value="SULFATASE_1"/>
    <property type="match status" value="1"/>
</dbReference>
<comment type="similarity">
    <text evidence="1">Belongs to the sulfatase family.</text>
</comment>
<feature type="chain" id="PRO_5019522774" description="Sulfatase N-terminal domain-containing protein" evidence="5">
    <location>
        <begin position="19"/>
        <end position="625"/>
    </location>
</feature>
<evidence type="ECO:0000256" key="1">
    <source>
        <dbReference type="ARBA" id="ARBA00008779"/>
    </source>
</evidence>
<evidence type="ECO:0000259" key="6">
    <source>
        <dbReference type="Pfam" id="PF00884"/>
    </source>
</evidence>
<dbReference type="EMBL" id="LKEB01000011">
    <property type="protein sequence ID" value="ROW15078.1"/>
    <property type="molecule type" value="Genomic_DNA"/>
</dbReference>
<proteinExistence type="inferred from homology"/>
<dbReference type="GO" id="GO:0005539">
    <property type="term" value="F:glycosaminoglycan binding"/>
    <property type="evidence" value="ECO:0007669"/>
    <property type="project" value="TreeGrafter"/>
</dbReference>
<feature type="domain" description="Sulfatase N-terminal" evidence="6">
    <location>
        <begin position="21"/>
        <end position="364"/>
    </location>
</feature>
<dbReference type="PANTHER" id="PTHR43108">
    <property type="entry name" value="N-ACETYLGLUCOSAMINE-6-SULFATASE FAMILY MEMBER"/>
    <property type="match status" value="1"/>
</dbReference>
<dbReference type="InParanoid" id="A0A423XFW2"/>
<gene>
    <name evidence="7" type="ORF">VPNG_03473</name>
</gene>
<keyword evidence="4" id="KW-0325">Glycoprotein</keyword>
<evidence type="ECO:0000256" key="3">
    <source>
        <dbReference type="ARBA" id="ARBA00022801"/>
    </source>
</evidence>
<evidence type="ECO:0000256" key="5">
    <source>
        <dbReference type="SAM" id="SignalP"/>
    </source>
</evidence>
<sequence>MYRWILSLGAVAASLARATQPNIIFVLTDDQDIELGSLDYLNTVTSRIQQEGFTWNNHYATVALCCPSRVAMLRGQHAHNTNNTNVNLPGGSFQKFVASGENENNLPHYLKKAGYRAEFIGKLMNGVAIDNYQSVPAGWDRFDGMLDPWMYTYNTPVFSINGATPRYYNGSYLQDVVRAKAVDRIEKLLGNETNNSEPWFLMVNPTAPHQTFNDTGKWPPVPAARHAHLFQNVTAPRTPNFNPLVNRKPSWVGHLPLMSSAVIDRVDETARARAQTLQSVDEMIANILDLLEEKGELENTVIIFSADHGYHLGQHRVPCGKTLPYKEDTHVPFSIRGPGIPKGLSTDLPSNHIDIAPTLLDLAGLDKSEWPSWLDGRSLLPYFDTNSSISNATSAVDDISHIETINVEYWGGGIIEASKLGYILAHPRNTYKTVRIISKDYSYMYAVWCTGESELYDTVADPYELHPIAANSSAEAARLTSRLNGLMLLLKTCIGDSCRAPWSILHPGEPVKSLADALSPRWDLHYNSLPSVHFEACTKEYTLANEEPFFTSNYSVALEELTTPHQDAGDYGAGSESSSGDTIGWNGTLFGAVYEDLATIEARARDLTEAEINGTTAVTRFRYMS</sequence>
<name>A0A423XFW2_9PEZI</name>